<dbReference type="InterPro" id="IPR001314">
    <property type="entry name" value="Peptidase_S1A"/>
</dbReference>
<dbReference type="InterPro" id="IPR043504">
    <property type="entry name" value="Peptidase_S1_PA_chymotrypsin"/>
</dbReference>
<dbReference type="AlphaFoldDB" id="A0A1D2N8N4"/>
<dbReference type="Pfam" id="PF00089">
    <property type="entry name" value="Trypsin"/>
    <property type="match status" value="1"/>
</dbReference>
<dbReference type="GO" id="GO:0006508">
    <property type="term" value="P:proteolysis"/>
    <property type="evidence" value="ECO:0007669"/>
    <property type="project" value="UniProtKB-KW"/>
</dbReference>
<dbReference type="InterPro" id="IPR051333">
    <property type="entry name" value="CLIP_Serine_Protease"/>
</dbReference>
<reference evidence="3 4" key="1">
    <citation type="journal article" date="2016" name="Genome Biol. Evol.">
        <title>Gene Family Evolution Reflects Adaptation to Soil Environmental Stressors in the Genome of the Collembolan Orchesella cincta.</title>
        <authorList>
            <person name="Faddeeva-Vakhrusheva A."/>
            <person name="Derks M.F."/>
            <person name="Anvar S.Y."/>
            <person name="Agamennone V."/>
            <person name="Suring W."/>
            <person name="Smit S."/>
            <person name="van Straalen N.M."/>
            <person name="Roelofs D."/>
        </authorList>
    </citation>
    <scope>NUCLEOTIDE SEQUENCE [LARGE SCALE GENOMIC DNA]</scope>
    <source>
        <tissue evidence="3">Mixed pool</tissue>
    </source>
</reference>
<dbReference type="InterPro" id="IPR009003">
    <property type="entry name" value="Peptidase_S1_PA"/>
</dbReference>
<dbReference type="STRING" id="48709.A0A1D2N8N4"/>
<keyword evidence="3" id="KW-0378">Hydrolase</keyword>
<dbReference type="PANTHER" id="PTHR24260:SF136">
    <property type="entry name" value="GH08193P-RELATED"/>
    <property type="match status" value="1"/>
</dbReference>
<name>A0A1D2N8N4_ORCCI</name>
<gene>
    <name evidence="3" type="ORF">Ocin01_05073</name>
</gene>
<sequence>MIIIKYAIFLLTSGLSATTSNPSCNLENDYKGQCQDIRTCPYQVGRLRVGAPVKKCDDSASDVCCPIQKSKSEEKCEEWRQMLYTPSSYDQPKHERVVCASESAIRWTLSGTTAYPFEFPHVVALGYGTNLTTLKLACGATLISEKYLLTAAHCVMHRLGKPSYAILGDGTLDPRVAPGNPYQKLVFIEEHVVHPKYIPPFIYHDIALLRLSASLDLNRYVLPACISTPLKAPRRNSNVEACGWGIRDDETTPTNNNIMQLQVANISTIGQGTCNKIYEDKPDKNANNMDGLLKSQFCATGENEDICRSDSGGGVFLREEQCLFHIVGITSLGSTKCGLASPTIYTNVASYQDWIESIVWEAGEEPR</sequence>
<dbReference type="OrthoDB" id="6339452at2759"/>
<keyword evidence="1" id="KW-0732">Signal</keyword>
<dbReference type="CDD" id="cd00190">
    <property type="entry name" value="Tryp_SPc"/>
    <property type="match status" value="1"/>
</dbReference>
<evidence type="ECO:0000313" key="3">
    <source>
        <dbReference type="EMBL" id="ODN01618.1"/>
    </source>
</evidence>
<evidence type="ECO:0000259" key="2">
    <source>
        <dbReference type="PROSITE" id="PS50240"/>
    </source>
</evidence>
<dbReference type="Gene3D" id="2.40.10.10">
    <property type="entry name" value="Trypsin-like serine proteases"/>
    <property type="match status" value="2"/>
</dbReference>
<evidence type="ECO:0000313" key="4">
    <source>
        <dbReference type="Proteomes" id="UP000094527"/>
    </source>
</evidence>
<dbReference type="InterPro" id="IPR018114">
    <property type="entry name" value="TRYPSIN_HIS"/>
</dbReference>
<comment type="caution">
    <text evidence="3">The sequence shown here is derived from an EMBL/GenBank/DDBJ whole genome shotgun (WGS) entry which is preliminary data.</text>
</comment>
<keyword evidence="3" id="KW-0645">Protease</keyword>
<dbReference type="GO" id="GO:0004252">
    <property type="term" value="F:serine-type endopeptidase activity"/>
    <property type="evidence" value="ECO:0007669"/>
    <property type="project" value="InterPro"/>
</dbReference>
<organism evidence="3 4">
    <name type="scientific">Orchesella cincta</name>
    <name type="common">Springtail</name>
    <name type="synonym">Podura cincta</name>
    <dbReference type="NCBI Taxonomy" id="48709"/>
    <lineage>
        <taxon>Eukaryota</taxon>
        <taxon>Metazoa</taxon>
        <taxon>Ecdysozoa</taxon>
        <taxon>Arthropoda</taxon>
        <taxon>Hexapoda</taxon>
        <taxon>Collembola</taxon>
        <taxon>Entomobryomorpha</taxon>
        <taxon>Entomobryoidea</taxon>
        <taxon>Orchesellidae</taxon>
        <taxon>Orchesellinae</taxon>
        <taxon>Orchesella</taxon>
    </lineage>
</organism>
<dbReference type="PROSITE" id="PS50240">
    <property type="entry name" value="TRYPSIN_DOM"/>
    <property type="match status" value="1"/>
</dbReference>
<dbReference type="PROSITE" id="PS00134">
    <property type="entry name" value="TRYPSIN_HIS"/>
    <property type="match status" value="1"/>
</dbReference>
<keyword evidence="4" id="KW-1185">Reference proteome</keyword>
<proteinExistence type="predicted"/>
<feature type="domain" description="Peptidase S1" evidence="2">
    <location>
        <begin position="108"/>
        <end position="360"/>
    </location>
</feature>
<accession>A0A1D2N8N4</accession>
<evidence type="ECO:0000256" key="1">
    <source>
        <dbReference type="SAM" id="SignalP"/>
    </source>
</evidence>
<dbReference type="Proteomes" id="UP000094527">
    <property type="component" value="Unassembled WGS sequence"/>
</dbReference>
<dbReference type="PRINTS" id="PR00722">
    <property type="entry name" value="CHYMOTRYPSIN"/>
</dbReference>
<dbReference type="OMA" id="ISADEKC"/>
<dbReference type="PANTHER" id="PTHR24260">
    <property type="match status" value="1"/>
</dbReference>
<dbReference type="SUPFAM" id="SSF50494">
    <property type="entry name" value="Trypsin-like serine proteases"/>
    <property type="match status" value="1"/>
</dbReference>
<feature type="chain" id="PRO_5008905226" evidence="1">
    <location>
        <begin position="19"/>
        <end position="367"/>
    </location>
</feature>
<feature type="signal peptide" evidence="1">
    <location>
        <begin position="1"/>
        <end position="18"/>
    </location>
</feature>
<dbReference type="InterPro" id="IPR001254">
    <property type="entry name" value="Trypsin_dom"/>
</dbReference>
<dbReference type="SMART" id="SM00020">
    <property type="entry name" value="Tryp_SPc"/>
    <property type="match status" value="1"/>
</dbReference>
<dbReference type="EMBL" id="LJIJ01000146">
    <property type="protein sequence ID" value="ODN01618.1"/>
    <property type="molecule type" value="Genomic_DNA"/>
</dbReference>
<protein>
    <submittedName>
        <fullName evidence="3">Serine protease snake</fullName>
    </submittedName>
</protein>